<keyword evidence="17" id="KW-0675">Receptor</keyword>
<reference evidence="17" key="1">
    <citation type="submission" date="2021-02" db="EMBL/GenBank/DDBJ databases">
        <title>Skermanella TT6 skin isolate.</title>
        <authorList>
            <person name="Lee K."/>
            <person name="Ganzorig M."/>
        </authorList>
    </citation>
    <scope>NUCLEOTIDE SEQUENCE</scope>
    <source>
        <strain evidence="17">TT6</strain>
    </source>
</reference>
<evidence type="ECO:0000256" key="12">
    <source>
        <dbReference type="PROSITE-ProRule" id="PRU01360"/>
    </source>
</evidence>
<dbReference type="SUPFAM" id="SSF56935">
    <property type="entry name" value="Porins"/>
    <property type="match status" value="1"/>
</dbReference>
<evidence type="ECO:0000256" key="9">
    <source>
        <dbReference type="ARBA" id="ARBA00023077"/>
    </source>
</evidence>
<keyword evidence="8" id="KW-0408">Iron</keyword>
<keyword evidence="18" id="KW-1185">Reference proteome</keyword>
<dbReference type="Gene3D" id="2.170.130.10">
    <property type="entry name" value="TonB-dependent receptor, plug domain"/>
    <property type="match status" value="1"/>
</dbReference>
<dbReference type="Gene3D" id="2.40.170.20">
    <property type="entry name" value="TonB-dependent receptor, beta-barrel domain"/>
    <property type="match status" value="1"/>
</dbReference>
<dbReference type="PANTHER" id="PTHR30069:SF41">
    <property type="entry name" value="HEME_HEMOPEXIN UTILIZATION PROTEIN C"/>
    <property type="match status" value="1"/>
</dbReference>
<keyword evidence="10 12" id="KW-0472">Membrane</keyword>
<evidence type="ECO:0000256" key="13">
    <source>
        <dbReference type="PROSITE-ProRule" id="PRU10144"/>
    </source>
</evidence>
<comment type="similarity">
    <text evidence="2 12 14">Belongs to the TonB-dependent receptor family.</text>
</comment>
<accession>A0ABX7BBB3</accession>
<dbReference type="InterPro" id="IPR010917">
    <property type="entry name" value="TonB_rcpt_CS"/>
</dbReference>
<dbReference type="PROSITE" id="PS01156">
    <property type="entry name" value="TONB_DEPENDENT_REC_2"/>
    <property type="match status" value="1"/>
</dbReference>
<dbReference type="InterPro" id="IPR039426">
    <property type="entry name" value="TonB-dep_rcpt-like"/>
</dbReference>
<keyword evidence="6 12" id="KW-0812">Transmembrane</keyword>
<evidence type="ECO:0000256" key="1">
    <source>
        <dbReference type="ARBA" id="ARBA00004571"/>
    </source>
</evidence>
<dbReference type="Pfam" id="PF00593">
    <property type="entry name" value="TonB_dep_Rec_b-barrel"/>
    <property type="match status" value="1"/>
</dbReference>
<dbReference type="PROSITE" id="PS52016">
    <property type="entry name" value="TONB_DEPENDENT_REC_3"/>
    <property type="match status" value="1"/>
</dbReference>
<name>A0ABX7BBB3_9PROT</name>
<organism evidence="17 18">
    <name type="scientific">Skermanella cutis</name>
    <dbReference type="NCBI Taxonomy" id="2775420"/>
    <lineage>
        <taxon>Bacteria</taxon>
        <taxon>Pseudomonadati</taxon>
        <taxon>Pseudomonadota</taxon>
        <taxon>Alphaproteobacteria</taxon>
        <taxon>Rhodospirillales</taxon>
        <taxon>Azospirillaceae</taxon>
        <taxon>Skermanella</taxon>
    </lineage>
</organism>
<evidence type="ECO:0000256" key="6">
    <source>
        <dbReference type="ARBA" id="ARBA00022692"/>
    </source>
</evidence>
<feature type="signal peptide" evidence="15">
    <location>
        <begin position="1"/>
        <end position="18"/>
    </location>
</feature>
<keyword evidence="5" id="KW-0406">Ion transport</keyword>
<evidence type="ECO:0000256" key="4">
    <source>
        <dbReference type="ARBA" id="ARBA00022452"/>
    </source>
</evidence>
<sequence>MASTALGCALALPTAASAQRQAPAGAAGDSVDFAIPAQPLQAALDSFIRQTGWQIGYSSALAAGRTSRAVSGAMPPAQALEMLLAGTGVGFRMAGPATASLVATQAPAQPETDGTAVPAGALMLDPVTVSGSTGGWGVGRTTITSEDLQRRNPTSLQQVFAGEPGIRVGSSVPMSQKVYVNGVEETNLAVSIDGSRQNNKVFHHNGTTLIDPSFLKIVRVDAGVAPADAGPGALAGSIAYETKDARDFLTEDGVGAFVKSTFNTNGPVLTTNLAGYGMHRGLEALGFVTYGKGGKFEAGNGDEVAGTGTDILSGLAKAAVESDGGNRFQLSYERVYDDATRPFRANVGGISGRPPWEPRVRDYTLDRQNLVFTYSDTTPTDLWNPKVVLAYGRTDVETPIFFRPVPPSTVPASIPGTGKTDSLNGKAENVFSFGLGTITAGADFYRDEGTYEDETFKATEKANNFGLYAQARIEPWERLRLSFGLRGDRQKFEGTTGEEWTNSGVSHNASGEFDLIPGFLTAKAGYSHSWAGIPLAENFIMNSAWRYGAGPEPVTADNVTAGLEARYHGFTAEGRVFRTDIDDARAARFAAASATLRRDVESKGYELGAGYSWNEGYVRAKFADIDVTIDGQPADSDIGTYLATPVGQIITLGGAQSFTNLDLTVGADVEIVLDYDDVQAGQRPLDGYEVFNIFAEYRPAQYSNLSFRLDVRNLFDATYADRATYGQEFGTVTPLYQPGRSFLISASAKF</sequence>
<dbReference type="RefSeq" id="WP_201079868.1">
    <property type="nucleotide sequence ID" value="NZ_CP067420.1"/>
</dbReference>
<feature type="chain" id="PRO_5046169583" evidence="15">
    <location>
        <begin position="19"/>
        <end position="750"/>
    </location>
</feature>
<keyword evidence="3 12" id="KW-0813">Transport</keyword>
<evidence type="ECO:0000259" key="16">
    <source>
        <dbReference type="SMART" id="SM00965"/>
    </source>
</evidence>
<evidence type="ECO:0000256" key="2">
    <source>
        <dbReference type="ARBA" id="ARBA00009810"/>
    </source>
</evidence>
<keyword evidence="7 15" id="KW-0732">Signal</keyword>
<dbReference type="InterPro" id="IPR037066">
    <property type="entry name" value="Plug_dom_sf"/>
</dbReference>
<keyword evidence="4 12" id="KW-1134">Transmembrane beta strand</keyword>
<gene>
    <name evidence="17" type="ORF">IGS68_11015</name>
</gene>
<protein>
    <submittedName>
        <fullName evidence="17">TonB-dependent receptor</fullName>
    </submittedName>
</protein>
<feature type="domain" description="Secretin/TonB short N-terminal" evidence="16">
    <location>
        <begin position="53"/>
        <end position="104"/>
    </location>
</feature>
<evidence type="ECO:0000256" key="14">
    <source>
        <dbReference type="RuleBase" id="RU003357"/>
    </source>
</evidence>
<dbReference type="Pfam" id="PF07660">
    <property type="entry name" value="STN"/>
    <property type="match status" value="1"/>
</dbReference>
<dbReference type="InterPro" id="IPR011662">
    <property type="entry name" value="Secretin/TonB_short_N"/>
</dbReference>
<evidence type="ECO:0000256" key="7">
    <source>
        <dbReference type="ARBA" id="ARBA00022729"/>
    </source>
</evidence>
<comment type="subcellular location">
    <subcellularLocation>
        <location evidence="1 12">Cell outer membrane</location>
        <topology evidence="1 12">Multi-pass membrane protein</topology>
    </subcellularLocation>
</comment>
<evidence type="ECO:0000256" key="10">
    <source>
        <dbReference type="ARBA" id="ARBA00023136"/>
    </source>
</evidence>
<keyword evidence="11 12" id="KW-0998">Cell outer membrane</keyword>
<evidence type="ECO:0000313" key="17">
    <source>
        <dbReference type="EMBL" id="QQP91690.1"/>
    </source>
</evidence>
<dbReference type="Proteomes" id="UP000595197">
    <property type="component" value="Chromosome"/>
</dbReference>
<proteinExistence type="inferred from homology"/>
<evidence type="ECO:0000256" key="5">
    <source>
        <dbReference type="ARBA" id="ARBA00022496"/>
    </source>
</evidence>
<keyword evidence="9 14" id="KW-0798">TonB box</keyword>
<evidence type="ECO:0000313" key="18">
    <source>
        <dbReference type="Proteomes" id="UP000595197"/>
    </source>
</evidence>
<dbReference type="InterPro" id="IPR000531">
    <property type="entry name" value="Beta-barrel_TonB"/>
</dbReference>
<dbReference type="Pfam" id="PF07715">
    <property type="entry name" value="Plug"/>
    <property type="match status" value="1"/>
</dbReference>
<feature type="short sequence motif" description="TonB C-terminal box" evidence="13">
    <location>
        <begin position="733"/>
        <end position="750"/>
    </location>
</feature>
<evidence type="ECO:0000256" key="11">
    <source>
        <dbReference type="ARBA" id="ARBA00023237"/>
    </source>
</evidence>
<keyword evidence="5" id="KW-0410">Iron transport</keyword>
<dbReference type="InterPro" id="IPR036942">
    <property type="entry name" value="Beta-barrel_TonB_sf"/>
</dbReference>
<dbReference type="PANTHER" id="PTHR30069">
    <property type="entry name" value="TONB-DEPENDENT OUTER MEMBRANE RECEPTOR"/>
    <property type="match status" value="1"/>
</dbReference>
<dbReference type="InterPro" id="IPR012910">
    <property type="entry name" value="Plug_dom"/>
</dbReference>
<dbReference type="Gene3D" id="3.55.50.30">
    <property type="match status" value="1"/>
</dbReference>
<dbReference type="EMBL" id="CP067420">
    <property type="protein sequence ID" value="QQP91690.1"/>
    <property type="molecule type" value="Genomic_DNA"/>
</dbReference>
<evidence type="ECO:0000256" key="3">
    <source>
        <dbReference type="ARBA" id="ARBA00022448"/>
    </source>
</evidence>
<evidence type="ECO:0000256" key="8">
    <source>
        <dbReference type="ARBA" id="ARBA00023004"/>
    </source>
</evidence>
<dbReference type="SMART" id="SM00965">
    <property type="entry name" value="STN"/>
    <property type="match status" value="1"/>
</dbReference>
<evidence type="ECO:0000256" key="15">
    <source>
        <dbReference type="SAM" id="SignalP"/>
    </source>
</evidence>